<reference evidence="2" key="1">
    <citation type="submission" date="2019-04" db="EMBL/GenBank/DDBJ databases">
        <title>Evolution of Biomass-Degrading Anaerobic Consortia Revealed by Metagenomics.</title>
        <authorList>
            <person name="Peng X."/>
        </authorList>
    </citation>
    <scope>NUCLEOTIDE SEQUENCE</scope>
    <source>
        <strain evidence="2">SIG311</strain>
    </source>
</reference>
<gene>
    <name evidence="2" type="ORF">E7272_02010</name>
</gene>
<feature type="transmembrane region" description="Helical" evidence="1">
    <location>
        <begin position="276"/>
        <end position="295"/>
    </location>
</feature>
<sequence length="755" mass="86377">MKKKATIILLVELIILLIAAIYLYITAKGNTDIIEIPLDKCYSDYIEMNNGCWSVKAGELAIDEDVNLVITPEMSLKKGFYTIEVEYKSTYGQYVKPTATNGNSVFIKGSKFIVDKNLTHASYTFELTENIDNFRIQYEYNGVGDYSIYAANIHHSNCTERMLWLRLFIVVLIINFLFILFNISPEKRYDIVVITLITILTSLPLFYKGLDGHDIAFHLMRIEGITQELRNGEFPVYVSSAWMGGYGYPTSVFYGDVLLYFPAMLRLFGVNVTSAYKIYVFIVNMATTSLSVTVFNRMFKDIHLARLLALVYVTSSYRLVDIYVRAAAGEYSAAIFFPLIAFAIWKIYKDNSGLKKNIYNGIILAIGMAGIILSHILTTEMILVVLVVFVLINIKYLFNIEVIKAYVFGIAFTILLSIFFVVPFLDYYFNVPVLIRTLAFDNTSSKIQNDGLSLADIFAFFNNPFGSPGYMLCTPGVILVIAWGVGVWLFIKRRANTSIKLLTISSTIILLMTTNIFPWNRLAYNFKAFNILAQVQFPWRYILIVSMLLSVLLGNEIVYLKGREDLNIEMSRLLRGLSIISISMTLLFVSYYSDYANRNMFFDLYNLKTYGVSSGEYLRTSYDNGELHVSESDFFTGTFNTEDKIDITILQRCGKNFDIECRNYNSKVGKVEAPIINYKGYKIYDENGVVIPIEDSDNCLVQFEVPSNYNGIIYIRFIEPWYWKVALYISLSCIFVICCIGLNERRITQRTDNKH</sequence>
<feature type="transmembrane region" description="Helical" evidence="1">
    <location>
        <begin position="163"/>
        <end position="182"/>
    </location>
</feature>
<evidence type="ECO:0000313" key="2">
    <source>
        <dbReference type="EMBL" id="MBE5918594.1"/>
    </source>
</evidence>
<feature type="transmembrane region" description="Helical" evidence="1">
    <location>
        <begin position="539"/>
        <end position="560"/>
    </location>
</feature>
<name>A0A927U5H6_9FIRM</name>
<dbReference type="Proteomes" id="UP000766246">
    <property type="component" value="Unassembled WGS sequence"/>
</dbReference>
<feature type="transmembrane region" description="Helical" evidence="1">
    <location>
        <begin position="7"/>
        <end position="25"/>
    </location>
</feature>
<evidence type="ECO:0000256" key="1">
    <source>
        <dbReference type="SAM" id="Phobius"/>
    </source>
</evidence>
<protein>
    <recommendedName>
        <fullName evidence="4">Membrane protein 6-pyruvoyl-tetrahydropterin synthase-related domain-containing protein</fullName>
    </recommendedName>
</protein>
<feature type="transmembrane region" description="Helical" evidence="1">
    <location>
        <begin position="382"/>
        <end position="398"/>
    </location>
</feature>
<feature type="transmembrane region" description="Helical" evidence="1">
    <location>
        <begin position="326"/>
        <end position="345"/>
    </location>
</feature>
<evidence type="ECO:0008006" key="4">
    <source>
        <dbReference type="Google" id="ProtNLM"/>
    </source>
</evidence>
<feature type="transmembrane region" description="Helical" evidence="1">
    <location>
        <begin position="405"/>
        <end position="425"/>
    </location>
</feature>
<feature type="transmembrane region" description="Helical" evidence="1">
    <location>
        <begin position="572"/>
        <end position="592"/>
    </location>
</feature>
<keyword evidence="1" id="KW-0812">Transmembrane</keyword>
<accession>A0A927U5H6</accession>
<feature type="transmembrane region" description="Helical" evidence="1">
    <location>
        <begin position="189"/>
        <end position="207"/>
    </location>
</feature>
<keyword evidence="1" id="KW-1133">Transmembrane helix</keyword>
<organism evidence="2 3">
    <name type="scientific">Pseudobutyrivibrio ruminis</name>
    <dbReference type="NCBI Taxonomy" id="46206"/>
    <lineage>
        <taxon>Bacteria</taxon>
        <taxon>Bacillati</taxon>
        <taxon>Bacillota</taxon>
        <taxon>Clostridia</taxon>
        <taxon>Lachnospirales</taxon>
        <taxon>Lachnospiraceae</taxon>
        <taxon>Pseudobutyrivibrio</taxon>
    </lineage>
</organism>
<feature type="transmembrane region" description="Helical" evidence="1">
    <location>
        <begin position="357"/>
        <end position="376"/>
    </location>
</feature>
<feature type="transmembrane region" description="Helical" evidence="1">
    <location>
        <begin position="721"/>
        <end position="742"/>
    </location>
</feature>
<keyword evidence="1" id="KW-0472">Membrane</keyword>
<comment type="caution">
    <text evidence="2">The sequence shown here is derived from an EMBL/GenBank/DDBJ whole genome shotgun (WGS) entry which is preliminary data.</text>
</comment>
<evidence type="ECO:0000313" key="3">
    <source>
        <dbReference type="Proteomes" id="UP000766246"/>
    </source>
</evidence>
<proteinExistence type="predicted"/>
<feature type="transmembrane region" description="Helical" evidence="1">
    <location>
        <begin position="469"/>
        <end position="491"/>
    </location>
</feature>
<feature type="transmembrane region" description="Helical" evidence="1">
    <location>
        <begin position="498"/>
        <end position="519"/>
    </location>
</feature>
<dbReference type="EMBL" id="SVER01000004">
    <property type="protein sequence ID" value="MBE5918594.1"/>
    <property type="molecule type" value="Genomic_DNA"/>
</dbReference>
<dbReference type="AlphaFoldDB" id="A0A927U5H6"/>